<organism evidence="1 2">
    <name type="scientific">Pseudorhizobium flavum</name>
    <dbReference type="NCBI Taxonomy" id="1335061"/>
    <lineage>
        <taxon>Bacteria</taxon>
        <taxon>Pseudomonadati</taxon>
        <taxon>Pseudomonadota</taxon>
        <taxon>Alphaproteobacteria</taxon>
        <taxon>Hyphomicrobiales</taxon>
        <taxon>Rhizobiaceae</taxon>
        <taxon>Rhizobium/Agrobacterium group</taxon>
        <taxon>Pseudorhizobium</taxon>
    </lineage>
</organism>
<dbReference type="EMBL" id="JACHEJ010000001">
    <property type="protein sequence ID" value="MBB6178548.1"/>
    <property type="molecule type" value="Genomic_DNA"/>
</dbReference>
<dbReference type="Proteomes" id="UP000535501">
    <property type="component" value="Unassembled WGS sequence"/>
</dbReference>
<comment type="caution">
    <text evidence="1">The sequence shown here is derived from an EMBL/GenBank/DDBJ whole genome shotgun (WGS) entry which is preliminary data.</text>
</comment>
<evidence type="ECO:0000313" key="2">
    <source>
        <dbReference type="Proteomes" id="UP000535501"/>
    </source>
</evidence>
<dbReference type="AlphaFoldDB" id="A0A7X0DB97"/>
<accession>A0A7X0DB97</accession>
<protein>
    <submittedName>
        <fullName evidence="1">Uncharacterized protein</fullName>
    </submittedName>
</protein>
<name>A0A7X0DB97_9HYPH</name>
<dbReference type="RefSeq" id="WP_052638811.1">
    <property type="nucleotide sequence ID" value="NZ_JACHEJ010000001.1"/>
</dbReference>
<gene>
    <name evidence="1" type="ORF">HNQ75_000491</name>
</gene>
<reference evidence="1 2" key="1">
    <citation type="submission" date="2020-08" db="EMBL/GenBank/DDBJ databases">
        <title>Genomic Encyclopedia of Type Strains, Phase IV (KMG-IV): sequencing the most valuable type-strain genomes for metagenomic binning, comparative biology and taxonomic classification.</title>
        <authorList>
            <person name="Goeker M."/>
        </authorList>
    </citation>
    <scope>NUCLEOTIDE SEQUENCE [LARGE SCALE GENOMIC DNA]</scope>
    <source>
        <strain evidence="1 2">DSM 102134</strain>
    </source>
</reference>
<evidence type="ECO:0000313" key="1">
    <source>
        <dbReference type="EMBL" id="MBB6178548.1"/>
    </source>
</evidence>
<sequence length="65" mass="7377">MTDYQPNLRPLEPAELQLLECVLNLVCQRRGLEKTSVEAENIAADLVQLYERGVRQEVDFGALMS</sequence>
<keyword evidence="2" id="KW-1185">Reference proteome</keyword>
<proteinExistence type="predicted"/>